<evidence type="ECO:0000256" key="1">
    <source>
        <dbReference type="SAM" id="MobiDB-lite"/>
    </source>
</evidence>
<sequence length="76" mass="8428">MRPSKSAGFSLIQVSPDGVCDRDSSNLPFDQGQRTTRTATPSKTKRAVCHSRQKTEEAFRQLVVLDDFCAEPQDAN</sequence>
<protein>
    <submittedName>
        <fullName evidence="2">Uncharacterized protein</fullName>
    </submittedName>
</protein>
<feature type="compositionally biased region" description="Polar residues" evidence="1">
    <location>
        <begin position="25"/>
        <end position="42"/>
    </location>
</feature>
<comment type="caution">
    <text evidence="2">The sequence shown here is derived from an EMBL/GenBank/DDBJ whole genome shotgun (WGS) entry which is preliminary data.</text>
</comment>
<evidence type="ECO:0000313" key="2">
    <source>
        <dbReference type="EMBL" id="KJR83333.1"/>
    </source>
</evidence>
<dbReference type="GeneID" id="27666742"/>
<organism evidence="2 3">
    <name type="scientific">Sporothrix schenckii 1099-18</name>
    <dbReference type="NCBI Taxonomy" id="1397361"/>
    <lineage>
        <taxon>Eukaryota</taxon>
        <taxon>Fungi</taxon>
        <taxon>Dikarya</taxon>
        <taxon>Ascomycota</taxon>
        <taxon>Pezizomycotina</taxon>
        <taxon>Sordariomycetes</taxon>
        <taxon>Sordariomycetidae</taxon>
        <taxon>Ophiostomatales</taxon>
        <taxon>Ophiostomataceae</taxon>
        <taxon>Sporothrix</taxon>
    </lineage>
</organism>
<dbReference type="Proteomes" id="UP000033710">
    <property type="component" value="Unassembled WGS sequence"/>
</dbReference>
<evidence type="ECO:0000313" key="3">
    <source>
        <dbReference type="Proteomes" id="UP000033710"/>
    </source>
</evidence>
<accession>A0A0F2M0U3</accession>
<name>A0A0F2M0U3_SPOSC</name>
<gene>
    <name evidence="2" type="ORF">SPSK_04665</name>
</gene>
<dbReference type="AlphaFoldDB" id="A0A0F2M0U3"/>
<proteinExistence type="predicted"/>
<dbReference type="EMBL" id="AXCR01000010">
    <property type="protein sequence ID" value="KJR83333.1"/>
    <property type="molecule type" value="Genomic_DNA"/>
</dbReference>
<dbReference type="RefSeq" id="XP_016586009.1">
    <property type="nucleotide sequence ID" value="XM_016731465.1"/>
</dbReference>
<feature type="region of interest" description="Disordered" evidence="1">
    <location>
        <begin position="19"/>
        <end position="49"/>
    </location>
</feature>
<reference evidence="2 3" key="1">
    <citation type="journal article" date="2014" name="BMC Genomics">
        <title>Comparative genomics of the major fungal agents of human and animal Sporotrichosis: Sporothrix schenckii and Sporothrix brasiliensis.</title>
        <authorList>
            <person name="Teixeira M.M."/>
            <person name="de Almeida L.G."/>
            <person name="Kubitschek-Barreira P."/>
            <person name="Alves F.L."/>
            <person name="Kioshima E.S."/>
            <person name="Abadio A.K."/>
            <person name="Fernandes L."/>
            <person name="Derengowski L.S."/>
            <person name="Ferreira K.S."/>
            <person name="Souza R.C."/>
            <person name="Ruiz J.C."/>
            <person name="de Andrade N.C."/>
            <person name="Paes H.C."/>
            <person name="Nicola A.M."/>
            <person name="Albuquerque P."/>
            <person name="Gerber A.L."/>
            <person name="Martins V.P."/>
            <person name="Peconick L.D."/>
            <person name="Neto A.V."/>
            <person name="Chaucanez C.B."/>
            <person name="Silva P.A."/>
            <person name="Cunha O.L."/>
            <person name="de Oliveira F.F."/>
            <person name="dos Santos T.C."/>
            <person name="Barros A.L."/>
            <person name="Soares M.A."/>
            <person name="de Oliveira L.M."/>
            <person name="Marini M.M."/>
            <person name="Villalobos-Duno H."/>
            <person name="Cunha M.M."/>
            <person name="de Hoog S."/>
            <person name="da Silveira J.F."/>
            <person name="Henrissat B."/>
            <person name="Nino-Vega G.A."/>
            <person name="Cisalpino P.S."/>
            <person name="Mora-Montes H.M."/>
            <person name="Almeida S.R."/>
            <person name="Stajich J.E."/>
            <person name="Lopes-Bezerra L.M."/>
            <person name="Vasconcelos A.T."/>
            <person name="Felipe M.S."/>
        </authorList>
    </citation>
    <scope>NUCLEOTIDE SEQUENCE [LARGE SCALE GENOMIC DNA]</scope>
    <source>
        <strain evidence="2 3">1099-18</strain>
    </source>
</reference>
<dbReference type="KEGG" id="ssck:SPSK_04665"/>
<dbReference type="VEuPathDB" id="FungiDB:SPSK_04665"/>
<reference evidence="2 3" key="2">
    <citation type="journal article" date="2015" name="Eukaryot. Cell">
        <title>Asexual propagation of a virulent clone complex in a human and feline outbreak of sporotrichosis.</title>
        <authorList>
            <person name="Teixeira Mde M."/>
            <person name="Rodrigues A.M."/>
            <person name="Tsui C.K."/>
            <person name="de Almeida L.G."/>
            <person name="Van Diepeningen A.D."/>
            <person name="van den Ende B.G."/>
            <person name="Fernandes G.F."/>
            <person name="Kano R."/>
            <person name="Hamelin R.C."/>
            <person name="Lopes-Bezerra L.M."/>
            <person name="Vasconcelos A.T."/>
            <person name="de Hoog S."/>
            <person name="de Camargo Z.P."/>
            <person name="Felipe M.S."/>
        </authorList>
    </citation>
    <scope>NUCLEOTIDE SEQUENCE [LARGE SCALE GENOMIC DNA]</scope>
    <source>
        <strain evidence="2 3">1099-18</strain>
    </source>
</reference>